<keyword evidence="2" id="KW-0732">Signal</keyword>
<dbReference type="Proteomes" id="UP000287547">
    <property type="component" value="Unassembled WGS sequence"/>
</dbReference>
<evidence type="ECO:0000256" key="2">
    <source>
        <dbReference type="SAM" id="SignalP"/>
    </source>
</evidence>
<evidence type="ECO:0000256" key="1">
    <source>
        <dbReference type="SAM" id="MobiDB-lite"/>
    </source>
</evidence>
<dbReference type="Gene3D" id="3.40.190.10">
    <property type="entry name" value="Periplasmic binding protein-like II"/>
    <property type="match status" value="1"/>
</dbReference>
<dbReference type="EMBL" id="QHKI01000081">
    <property type="protein sequence ID" value="RSM67627.1"/>
    <property type="molecule type" value="Genomic_DNA"/>
</dbReference>
<accession>A0A428YJ48</accession>
<name>A0A428YJ48_KIBAR</name>
<dbReference type="RefSeq" id="WP_037263620.1">
    <property type="nucleotide sequence ID" value="NZ_QHKI01000081.1"/>
</dbReference>
<feature type="region of interest" description="Disordered" evidence="1">
    <location>
        <begin position="73"/>
        <end position="92"/>
    </location>
</feature>
<comment type="caution">
    <text evidence="3">The sequence shown here is derived from an EMBL/GenBank/DDBJ whole genome shotgun (WGS) entry which is preliminary data.</text>
</comment>
<dbReference type="SUPFAM" id="SSF53850">
    <property type="entry name" value="Periplasmic binding protein-like II"/>
    <property type="match status" value="1"/>
</dbReference>
<gene>
    <name evidence="3" type="ORF">DMH04_48410</name>
</gene>
<protein>
    <submittedName>
        <fullName evidence="3">Uncharacterized protein</fullName>
    </submittedName>
</protein>
<dbReference type="AlphaFoldDB" id="A0A428YJ48"/>
<reference evidence="3 4" key="1">
    <citation type="submission" date="2018-05" db="EMBL/GenBank/DDBJ databases">
        <title>Evolution of GPA BGCs.</title>
        <authorList>
            <person name="Waglechner N."/>
            <person name="Wright G.D."/>
        </authorList>
    </citation>
    <scope>NUCLEOTIDE SEQUENCE [LARGE SCALE GENOMIC DNA]</scope>
    <source>
        <strain evidence="3 4">A82846</strain>
    </source>
</reference>
<proteinExistence type="predicted"/>
<evidence type="ECO:0000313" key="4">
    <source>
        <dbReference type="Proteomes" id="UP000287547"/>
    </source>
</evidence>
<dbReference type="OrthoDB" id="3636760at2"/>
<evidence type="ECO:0000313" key="3">
    <source>
        <dbReference type="EMBL" id="RSM67627.1"/>
    </source>
</evidence>
<organism evidence="3 4">
    <name type="scientific">Kibdelosporangium aridum</name>
    <dbReference type="NCBI Taxonomy" id="2030"/>
    <lineage>
        <taxon>Bacteria</taxon>
        <taxon>Bacillati</taxon>
        <taxon>Actinomycetota</taxon>
        <taxon>Actinomycetes</taxon>
        <taxon>Pseudonocardiales</taxon>
        <taxon>Pseudonocardiaceae</taxon>
        <taxon>Kibdelosporangium</taxon>
    </lineage>
</organism>
<sequence length="326" mass="34187">MRSILSKAAVTLGAAVAVVSLAAGNAVADPSSTPLRGDIVGVGSDTTQDLTQDLAELYNSEHARPADWLASWHATGSSPIQPKDGAPSITRPNGSSAGINALIADGDAHNLDFARSSRYRGSNPVEANYSFLQFARDGLTYATATTSNVPTTTTTADLHDIYSRSTPNCVPLLKPYVPQLGSGTRQFFLASIGLTENTLGNCAAVSQEHDPRVVVNDPNAIAPFSVARGWGVDGLKLNDIDDSVLPPGKTPNTMAEDNPPNGAISPIRVYDRGLFHVIRNSDVSDPKFDSVFGPGGWICTDADAQAVIAAQHFRAADSLDCGTDTP</sequence>
<feature type="signal peptide" evidence="2">
    <location>
        <begin position="1"/>
        <end position="28"/>
    </location>
</feature>
<feature type="chain" id="PRO_5019058174" evidence="2">
    <location>
        <begin position="29"/>
        <end position="326"/>
    </location>
</feature>